<evidence type="ECO:0000313" key="1">
    <source>
        <dbReference type="EMBL" id="OCW58456.1"/>
    </source>
</evidence>
<proteinExistence type="predicted"/>
<name>A0A1C1YYH8_9HYPH</name>
<comment type="caution">
    <text evidence="1">The sequence shown here is derived from an EMBL/GenBank/DDBJ whole genome shotgun (WGS) entry which is preliminary data.</text>
</comment>
<protein>
    <submittedName>
        <fullName evidence="1">Cytotoxic translational repressor of toxin-antitoxin stability system</fullName>
    </submittedName>
</protein>
<dbReference type="OrthoDB" id="428094at2"/>
<keyword evidence="2" id="KW-1185">Reference proteome</keyword>
<dbReference type="AlphaFoldDB" id="A0A1C1YYH8"/>
<dbReference type="EMBL" id="LQZT01000006">
    <property type="protein sequence ID" value="OCW58456.1"/>
    <property type="molecule type" value="Genomic_DNA"/>
</dbReference>
<dbReference type="STRING" id="1480615.AWJ14_18320"/>
<dbReference type="InterPro" id="IPR035093">
    <property type="entry name" value="RelE/ParE_toxin_dom_sf"/>
</dbReference>
<accession>A0A1C1YYH8</accession>
<organism evidence="1 2">
    <name type="scientific">Hoeflea olei</name>
    <dbReference type="NCBI Taxonomy" id="1480615"/>
    <lineage>
        <taxon>Bacteria</taxon>
        <taxon>Pseudomonadati</taxon>
        <taxon>Pseudomonadota</taxon>
        <taxon>Alphaproteobacteria</taxon>
        <taxon>Hyphomicrobiales</taxon>
        <taxon>Rhizobiaceae</taxon>
        <taxon>Hoeflea</taxon>
    </lineage>
</organism>
<dbReference type="SUPFAM" id="SSF143011">
    <property type="entry name" value="RelE-like"/>
    <property type="match status" value="1"/>
</dbReference>
<evidence type="ECO:0000313" key="2">
    <source>
        <dbReference type="Proteomes" id="UP000094795"/>
    </source>
</evidence>
<dbReference type="RefSeq" id="WP_066176380.1">
    <property type="nucleotide sequence ID" value="NZ_LQZT01000006.1"/>
</dbReference>
<dbReference type="Proteomes" id="UP000094795">
    <property type="component" value="Unassembled WGS sequence"/>
</dbReference>
<reference evidence="1 2" key="1">
    <citation type="submission" date="2015-12" db="EMBL/GenBank/DDBJ databases">
        <authorList>
            <person name="Shamseldin A."/>
            <person name="Moawad H."/>
            <person name="Abd El-Rahim W.M."/>
            <person name="Sadowsky M.J."/>
        </authorList>
    </citation>
    <scope>NUCLEOTIDE SEQUENCE [LARGE SCALE GENOMIC DNA]</scope>
    <source>
        <strain evidence="1 2">JC234</strain>
    </source>
</reference>
<gene>
    <name evidence="1" type="ORF">AWJ14_18320</name>
</gene>
<sequence>MKRIFYSKAAEKSLARMQPKRRAAIFAKLDAFARGEEVDIRKLSGSGLYRIRVGQGRVILDDQGLVILVIAAGPRGGIYTE</sequence>
<dbReference type="Gene3D" id="3.30.2310.20">
    <property type="entry name" value="RelE-like"/>
    <property type="match status" value="1"/>
</dbReference>